<evidence type="ECO:0000256" key="6">
    <source>
        <dbReference type="ARBA" id="ARBA00016919"/>
    </source>
</evidence>
<evidence type="ECO:0000256" key="11">
    <source>
        <dbReference type="ARBA" id="ARBA00030193"/>
    </source>
</evidence>
<evidence type="ECO:0000256" key="1">
    <source>
        <dbReference type="ARBA" id="ARBA00000012"/>
    </source>
</evidence>
<keyword evidence="9" id="KW-0460">Magnesium</keyword>
<evidence type="ECO:0000256" key="2">
    <source>
        <dbReference type="ARBA" id="ARBA00001946"/>
    </source>
</evidence>
<dbReference type="EMBL" id="DVHB01000085">
    <property type="protein sequence ID" value="HIR39744.1"/>
    <property type="molecule type" value="Genomic_DNA"/>
</dbReference>
<keyword evidence="10" id="KW-0289">Folate biosynthesis</keyword>
<evidence type="ECO:0000256" key="4">
    <source>
        <dbReference type="ARBA" id="ARBA00009503"/>
    </source>
</evidence>
<gene>
    <name evidence="13" type="primary">folP</name>
    <name evidence="13" type="ORF">IAB90_05095</name>
</gene>
<evidence type="ECO:0000256" key="9">
    <source>
        <dbReference type="ARBA" id="ARBA00022842"/>
    </source>
</evidence>
<evidence type="ECO:0000313" key="13">
    <source>
        <dbReference type="EMBL" id="HIR39744.1"/>
    </source>
</evidence>
<dbReference type="AlphaFoldDB" id="A0A9D1AIH2"/>
<dbReference type="PROSITE" id="PS00793">
    <property type="entry name" value="DHPS_2"/>
    <property type="match status" value="1"/>
</dbReference>
<dbReference type="Pfam" id="PF00809">
    <property type="entry name" value="Pterin_bind"/>
    <property type="match status" value="1"/>
</dbReference>
<keyword evidence="7 13" id="KW-0808">Transferase</keyword>
<evidence type="ECO:0000259" key="12">
    <source>
        <dbReference type="PROSITE" id="PS50972"/>
    </source>
</evidence>
<dbReference type="GO" id="GO:0046656">
    <property type="term" value="P:folic acid biosynthetic process"/>
    <property type="evidence" value="ECO:0007669"/>
    <property type="project" value="UniProtKB-KW"/>
</dbReference>
<proteinExistence type="inferred from homology"/>
<name>A0A9D1AIH2_9FIRM</name>
<comment type="cofactor">
    <cofactor evidence="2">
        <name>Mg(2+)</name>
        <dbReference type="ChEBI" id="CHEBI:18420"/>
    </cofactor>
</comment>
<dbReference type="EC" id="2.5.1.15" evidence="5"/>
<dbReference type="NCBIfam" id="TIGR01496">
    <property type="entry name" value="DHPS"/>
    <property type="match status" value="1"/>
</dbReference>
<reference evidence="13" key="1">
    <citation type="submission" date="2020-10" db="EMBL/GenBank/DDBJ databases">
        <authorList>
            <person name="Gilroy R."/>
        </authorList>
    </citation>
    <scope>NUCLEOTIDE SEQUENCE</scope>
    <source>
        <strain evidence="13">ChiW25-3613</strain>
    </source>
</reference>
<protein>
    <recommendedName>
        <fullName evidence="6">Dihydropteroate synthase</fullName>
        <ecNumber evidence="5">2.5.1.15</ecNumber>
    </recommendedName>
    <alternativeName>
        <fullName evidence="11">Dihydropteroate pyrophosphorylase</fullName>
    </alternativeName>
</protein>
<organism evidence="13 14">
    <name type="scientific">Candidatus Coproplasma stercoripullorum</name>
    <dbReference type="NCBI Taxonomy" id="2840751"/>
    <lineage>
        <taxon>Bacteria</taxon>
        <taxon>Bacillati</taxon>
        <taxon>Bacillota</taxon>
        <taxon>Clostridia</taxon>
        <taxon>Eubacteriales</taxon>
        <taxon>Candidatus Coproplasma</taxon>
    </lineage>
</organism>
<dbReference type="InterPro" id="IPR045031">
    <property type="entry name" value="DHP_synth-like"/>
</dbReference>
<keyword evidence="8" id="KW-0479">Metal-binding</keyword>
<accession>A0A9D1AIH2</accession>
<reference evidence="13" key="2">
    <citation type="journal article" date="2021" name="PeerJ">
        <title>Extensive microbial diversity within the chicken gut microbiome revealed by metagenomics and culture.</title>
        <authorList>
            <person name="Gilroy R."/>
            <person name="Ravi A."/>
            <person name="Getino M."/>
            <person name="Pursley I."/>
            <person name="Horton D.L."/>
            <person name="Alikhan N.F."/>
            <person name="Baker D."/>
            <person name="Gharbi K."/>
            <person name="Hall N."/>
            <person name="Watson M."/>
            <person name="Adriaenssens E.M."/>
            <person name="Foster-Nyarko E."/>
            <person name="Jarju S."/>
            <person name="Secka A."/>
            <person name="Antonio M."/>
            <person name="Oren A."/>
            <person name="Chaudhuri R.R."/>
            <person name="La Ragione R."/>
            <person name="Hildebrand F."/>
            <person name="Pallen M.J."/>
        </authorList>
    </citation>
    <scope>NUCLEOTIDE SEQUENCE</scope>
    <source>
        <strain evidence="13">ChiW25-3613</strain>
    </source>
</reference>
<comment type="similarity">
    <text evidence="4">Belongs to the DHPS family.</text>
</comment>
<dbReference type="CDD" id="cd00739">
    <property type="entry name" value="DHPS"/>
    <property type="match status" value="1"/>
</dbReference>
<sequence length="250" mass="27162">MAIINLTPDSFFPASRHNESDVLSAVERAVNEGAEVIDIGAQSTRPGYSEVSAEEEIGRFLKPLVEIKKRFPVPVSVDTYFSLSARAALENGADMINDVWGLTHDEDMARTVAKFGASVCIMHNASQPLVGDIWQPIDSFLENSLNLAISAGIDKDRICIDGGIGIGFAKSREQNFELLNGYERLHSLGCPLLLGVSRKSMFGGRVDDRLAPTVEATRLAVRKGVMFVRVHDVAANVKAIREMNSGESNG</sequence>
<dbReference type="InterPro" id="IPR000489">
    <property type="entry name" value="Pterin-binding_dom"/>
</dbReference>
<evidence type="ECO:0000256" key="5">
    <source>
        <dbReference type="ARBA" id="ARBA00012458"/>
    </source>
</evidence>
<dbReference type="GO" id="GO:0046872">
    <property type="term" value="F:metal ion binding"/>
    <property type="evidence" value="ECO:0007669"/>
    <property type="project" value="UniProtKB-KW"/>
</dbReference>
<dbReference type="PANTHER" id="PTHR20941">
    <property type="entry name" value="FOLATE SYNTHESIS PROTEINS"/>
    <property type="match status" value="1"/>
</dbReference>
<evidence type="ECO:0000256" key="8">
    <source>
        <dbReference type="ARBA" id="ARBA00022723"/>
    </source>
</evidence>
<dbReference type="Gene3D" id="3.20.20.20">
    <property type="entry name" value="Dihydropteroate synthase-like"/>
    <property type="match status" value="1"/>
</dbReference>
<dbReference type="Proteomes" id="UP000824179">
    <property type="component" value="Unassembled WGS sequence"/>
</dbReference>
<dbReference type="InterPro" id="IPR011005">
    <property type="entry name" value="Dihydropteroate_synth-like_sf"/>
</dbReference>
<comment type="caution">
    <text evidence="13">The sequence shown here is derived from an EMBL/GenBank/DDBJ whole genome shotgun (WGS) entry which is preliminary data.</text>
</comment>
<dbReference type="GO" id="GO:0004156">
    <property type="term" value="F:dihydropteroate synthase activity"/>
    <property type="evidence" value="ECO:0007669"/>
    <property type="project" value="UniProtKB-EC"/>
</dbReference>
<dbReference type="PROSITE" id="PS50972">
    <property type="entry name" value="PTERIN_BINDING"/>
    <property type="match status" value="1"/>
</dbReference>
<dbReference type="SUPFAM" id="SSF51717">
    <property type="entry name" value="Dihydropteroate synthetase-like"/>
    <property type="match status" value="1"/>
</dbReference>
<comment type="pathway">
    <text evidence="3">Cofactor biosynthesis; tetrahydrofolate biosynthesis; 7,8-dihydrofolate from 2-amino-4-hydroxy-6-hydroxymethyl-7,8-dihydropteridine diphosphate and 4-aminobenzoate: step 1/2.</text>
</comment>
<evidence type="ECO:0000256" key="3">
    <source>
        <dbReference type="ARBA" id="ARBA00004763"/>
    </source>
</evidence>
<evidence type="ECO:0000256" key="7">
    <source>
        <dbReference type="ARBA" id="ARBA00022679"/>
    </source>
</evidence>
<dbReference type="GO" id="GO:0005829">
    <property type="term" value="C:cytosol"/>
    <property type="evidence" value="ECO:0007669"/>
    <property type="project" value="TreeGrafter"/>
</dbReference>
<dbReference type="PANTHER" id="PTHR20941:SF1">
    <property type="entry name" value="FOLIC ACID SYNTHESIS PROTEIN FOL1"/>
    <property type="match status" value="1"/>
</dbReference>
<evidence type="ECO:0000313" key="14">
    <source>
        <dbReference type="Proteomes" id="UP000824179"/>
    </source>
</evidence>
<evidence type="ECO:0000256" key="10">
    <source>
        <dbReference type="ARBA" id="ARBA00022909"/>
    </source>
</evidence>
<dbReference type="InterPro" id="IPR006390">
    <property type="entry name" value="DHP_synth_dom"/>
</dbReference>
<comment type="catalytic activity">
    <reaction evidence="1">
        <text>(7,8-dihydropterin-6-yl)methyl diphosphate + 4-aminobenzoate = 7,8-dihydropteroate + diphosphate</text>
        <dbReference type="Rhea" id="RHEA:19949"/>
        <dbReference type="ChEBI" id="CHEBI:17836"/>
        <dbReference type="ChEBI" id="CHEBI:17839"/>
        <dbReference type="ChEBI" id="CHEBI:33019"/>
        <dbReference type="ChEBI" id="CHEBI:72950"/>
        <dbReference type="EC" id="2.5.1.15"/>
    </reaction>
</comment>
<dbReference type="GO" id="GO:0046654">
    <property type="term" value="P:tetrahydrofolate biosynthetic process"/>
    <property type="evidence" value="ECO:0007669"/>
    <property type="project" value="TreeGrafter"/>
</dbReference>
<feature type="domain" description="Pterin-binding" evidence="12">
    <location>
        <begin position="1"/>
        <end position="241"/>
    </location>
</feature>